<feature type="compositionally biased region" description="Basic residues" evidence="1">
    <location>
        <begin position="141"/>
        <end position="152"/>
    </location>
</feature>
<dbReference type="EMBL" id="BAAAQD010000020">
    <property type="protein sequence ID" value="GAA1549135.1"/>
    <property type="molecule type" value="Genomic_DNA"/>
</dbReference>
<sequence length="251" mass="28873">MLLRLAYLTATNTFAALRLLPMGDRNKDVETLALRHQITVLERQLGADRVKFAPENRAFLTALLAPPPRQALRRLRLPGQRQYILAVIEHANRRIRILDTTPHPTAGWVAQTIKNLMMDLQDASCRARYLIRDPRRDVPRPHRRNPRRRRHPDRPLRHSGPENERDHGEMGTVLPPRATRPHPDLERTPPTPRSAPVRAVLQHHRAHQAMTQAAPLRAVPTPITDRGRIAHLDIRRRDRLGGVLHEYQHAA</sequence>
<comment type="caution">
    <text evidence="2">The sequence shown here is derived from an EMBL/GenBank/DDBJ whole genome shotgun (WGS) entry which is preliminary data.</text>
</comment>
<reference evidence="3" key="1">
    <citation type="journal article" date="2019" name="Int. J. Syst. Evol. Microbiol.">
        <title>The Global Catalogue of Microorganisms (GCM) 10K type strain sequencing project: providing services to taxonomists for standard genome sequencing and annotation.</title>
        <authorList>
            <consortium name="The Broad Institute Genomics Platform"/>
            <consortium name="The Broad Institute Genome Sequencing Center for Infectious Disease"/>
            <person name="Wu L."/>
            <person name="Ma J."/>
        </authorList>
    </citation>
    <scope>NUCLEOTIDE SEQUENCE [LARGE SCALE GENOMIC DNA]</scope>
    <source>
        <strain evidence="3">JCM 15933</strain>
    </source>
</reference>
<feature type="region of interest" description="Disordered" evidence="1">
    <location>
        <begin position="131"/>
        <end position="195"/>
    </location>
</feature>
<organism evidence="2 3">
    <name type="scientific">Dactylosporangium maewongense</name>
    <dbReference type="NCBI Taxonomy" id="634393"/>
    <lineage>
        <taxon>Bacteria</taxon>
        <taxon>Bacillati</taxon>
        <taxon>Actinomycetota</taxon>
        <taxon>Actinomycetes</taxon>
        <taxon>Micromonosporales</taxon>
        <taxon>Micromonosporaceae</taxon>
        <taxon>Dactylosporangium</taxon>
    </lineage>
</organism>
<protein>
    <submittedName>
        <fullName evidence="2">Uncharacterized protein</fullName>
    </submittedName>
</protein>
<evidence type="ECO:0000313" key="3">
    <source>
        <dbReference type="Proteomes" id="UP001501470"/>
    </source>
</evidence>
<dbReference type="Proteomes" id="UP001501470">
    <property type="component" value="Unassembled WGS sequence"/>
</dbReference>
<proteinExistence type="predicted"/>
<gene>
    <name evidence="2" type="ORF">GCM10009827_081940</name>
</gene>
<evidence type="ECO:0000313" key="2">
    <source>
        <dbReference type="EMBL" id="GAA1549135.1"/>
    </source>
</evidence>
<accession>A0ABP4MUA0</accession>
<name>A0ABP4MUA0_9ACTN</name>
<keyword evidence="3" id="KW-1185">Reference proteome</keyword>
<evidence type="ECO:0000256" key="1">
    <source>
        <dbReference type="SAM" id="MobiDB-lite"/>
    </source>
</evidence>
<feature type="compositionally biased region" description="Basic and acidic residues" evidence="1">
    <location>
        <begin position="131"/>
        <end position="140"/>
    </location>
</feature>
<feature type="compositionally biased region" description="Basic and acidic residues" evidence="1">
    <location>
        <begin position="153"/>
        <end position="169"/>
    </location>
</feature>